<evidence type="ECO:0000313" key="2">
    <source>
        <dbReference type="EMBL" id="QDV37790.1"/>
    </source>
</evidence>
<evidence type="ECO:0000256" key="1">
    <source>
        <dbReference type="SAM" id="MobiDB-lite"/>
    </source>
</evidence>
<feature type="compositionally biased region" description="Polar residues" evidence="1">
    <location>
        <begin position="1"/>
        <end position="10"/>
    </location>
</feature>
<dbReference type="RefSeq" id="WP_145275841.1">
    <property type="nucleotide sequence ID" value="NZ_CP036426.1"/>
</dbReference>
<dbReference type="EMBL" id="CP036426">
    <property type="protein sequence ID" value="QDV37790.1"/>
    <property type="molecule type" value="Genomic_DNA"/>
</dbReference>
<keyword evidence="3" id="KW-1185">Reference proteome</keyword>
<evidence type="ECO:0000313" key="3">
    <source>
        <dbReference type="Proteomes" id="UP000317835"/>
    </source>
</evidence>
<proteinExistence type="predicted"/>
<name>A0A518HAA9_9BACT</name>
<dbReference type="KEGG" id="tpla:ElP_57360"/>
<dbReference type="AlphaFoldDB" id="A0A518HAA9"/>
<gene>
    <name evidence="2" type="ORF">ElP_57360</name>
</gene>
<accession>A0A518HAA9</accession>
<dbReference type="Proteomes" id="UP000317835">
    <property type="component" value="Chromosome"/>
</dbReference>
<feature type="region of interest" description="Disordered" evidence="1">
    <location>
        <begin position="1"/>
        <end position="28"/>
    </location>
</feature>
<organism evidence="2 3">
    <name type="scientific">Tautonia plasticadhaerens</name>
    <dbReference type="NCBI Taxonomy" id="2527974"/>
    <lineage>
        <taxon>Bacteria</taxon>
        <taxon>Pseudomonadati</taxon>
        <taxon>Planctomycetota</taxon>
        <taxon>Planctomycetia</taxon>
        <taxon>Isosphaerales</taxon>
        <taxon>Isosphaeraceae</taxon>
        <taxon>Tautonia</taxon>
    </lineage>
</organism>
<reference evidence="2 3" key="1">
    <citation type="submission" date="2019-02" db="EMBL/GenBank/DDBJ databases">
        <title>Deep-cultivation of Planctomycetes and their phenomic and genomic characterization uncovers novel biology.</title>
        <authorList>
            <person name="Wiegand S."/>
            <person name="Jogler M."/>
            <person name="Boedeker C."/>
            <person name="Pinto D."/>
            <person name="Vollmers J."/>
            <person name="Rivas-Marin E."/>
            <person name="Kohn T."/>
            <person name="Peeters S.H."/>
            <person name="Heuer A."/>
            <person name="Rast P."/>
            <person name="Oberbeckmann S."/>
            <person name="Bunk B."/>
            <person name="Jeske O."/>
            <person name="Meyerdierks A."/>
            <person name="Storesund J.E."/>
            <person name="Kallscheuer N."/>
            <person name="Luecker S."/>
            <person name="Lage O.M."/>
            <person name="Pohl T."/>
            <person name="Merkel B.J."/>
            <person name="Hornburger P."/>
            <person name="Mueller R.-W."/>
            <person name="Bruemmer F."/>
            <person name="Labrenz M."/>
            <person name="Spormann A.M."/>
            <person name="Op den Camp H."/>
            <person name="Overmann J."/>
            <person name="Amann R."/>
            <person name="Jetten M.S.M."/>
            <person name="Mascher T."/>
            <person name="Medema M.H."/>
            <person name="Devos D.P."/>
            <person name="Kaster A.-K."/>
            <person name="Ovreas L."/>
            <person name="Rohde M."/>
            <person name="Galperin M.Y."/>
            <person name="Jogler C."/>
        </authorList>
    </citation>
    <scope>NUCLEOTIDE SEQUENCE [LARGE SCALE GENOMIC DNA]</scope>
    <source>
        <strain evidence="2 3">ElP</strain>
    </source>
</reference>
<protein>
    <submittedName>
        <fullName evidence="2">Uncharacterized protein</fullName>
    </submittedName>
</protein>
<sequence length="220" mass="23802">MPQHDSQGSAGQPEHGGRGPAPRRGGPRFDREVAYHERTFVFSRFDSRGGSVLLLAPDTPTALRRYERALGLDPSWDAAYDDIRAGGRVGLLVCDRPLPEGDGELLAGYADEGPGYLLARVEARLLPNRAGDLSGPWAEFDLAVLWCEADEDGDAPVDPSPAGGAEEARAIRNAPAILPDLGPSVLRYEYRLRPWEVGEDCYGLVLIRDAERLGPVGNDS</sequence>